<dbReference type="InterPro" id="IPR004161">
    <property type="entry name" value="EFTu-like_2"/>
</dbReference>
<dbReference type="AlphaFoldDB" id="A0A0G1N5M3"/>
<dbReference type="InterPro" id="IPR027417">
    <property type="entry name" value="P-loop_NTPase"/>
</dbReference>
<dbReference type="InterPro" id="IPR000640">
    <property type="entry name" value="EFG_V-like"/>
</dbReference>
<evidence type="ECO:0000256" key="2">
    <source>
        <dbReference type="ARBA" id="ARBA00022475"/>
    </source>
</evidence>
<comment type="caution">
    <text evidence="10">The sequence shown here is derived from an EMBL/GenBank/DDBJ whole genome shotgun (WGS) entry which is preliminary data.</text>
</comment>
<dbReference type="NCBIfam" id="TIGR00231">
    <property type="entry name" value="small_GTP"/>
    <property type="match status" value="1"/>
</dbReference>
<dbReference type="EC" id="3.6.5.n1" evidence="8"/>
<dbReference type="GO" id="GO:0005886">
    <property type="term" value="C:plasma membrane"/>
    <property type="evidence" value="ECO:0007669"/>
    <property type="project" value="UniProtKB-SubCell"/>
</dbReference>
<reference evidence="10 11" key="1">
    <citation type="journal article" date="2015" name="Nature">
        <title>rRNA introns, odd ribosomes, and small enigmatic genomes across a large radiation of phyla.</title>
        <authorList>
            <person name="Brown C.T."/>
            <person name="Hug L.A."/>
            <person name="Thomas B.C."/>
            <person name="Sharon I."/>
            <person name="Castelle C.J."/>
            <person name="Singh A."/>
            <person name="Wilkins M.J."/>
            <person name="Williams K.H."/>
            <person name="Banfield J.F."/>
        </authorList>
    </citation>
    <scope>NUCLEOTIDE SEQUENCE [LARGE SCALE GENOMIC DNA]</scope>
</reference>
<dbReference type="GO" id="GO:0005525">
    <property type="term" value="F:GTP binding"/>
    <property type="evidence" value="ECO:0007669"/>
    <property type="project" value="UniProtKB-UniRule"/>
</dbReference>
<dbReference type="NCBIfam" id="TIGR01393">
    <property type="entry name" value="lepA"/>
    <property type="match status" value="1"/>
</dbReference>
<keyword evidence="2 8" id="KW-1003">Cell membrane</keyword>
<dbReference type="InterPro" id="IPR031157">
    <property type="entry name" value="G_TR_CS"/>
</dbReference>
<keyword evidence="7 8" id="KW-0472">Membrane</keyword>
<dbReference type="InterPro" id="IPR038363">
    <property type="entry name" value="LepA_C_sf"/>
</dbReference>
<feature type="domain" description="Tr-type G" evidence="9">
    <location>
        <begin position="4"/>
        <end position="190"/>
    </location>
</feature>
<dbReference type="Pfam" id="PF00679">
    <property type="entry name" value="EFG_C"/>
    <property type="match status" value="1"/>
</dbReference>
<dbReference type="InterPro" id="IPR005225">
    <property type="entry name" value="Small_GTP-bd"/>
</dbReference>
<keyword evidence="6 8" id="KW-0342">GTP-binding</keyword>
<comment type="subcellular location">
    <subcellularLocation>
        <location evidence="8">Cell membrane</location>
        <topology evidence="8">Peripheral membrane protein</topology>
        <orientation evidence="8">Cytoplasmic side</orientation>
    </subcellularLocation>
</comment>
<dbReference type="InterPro" id="IPR000795">
    <property type="entry name" value="T_Tr_GTP-bd_dom"/>
</dbReference>
<evidence type="ECO:0000259" key="9">
    <source>
        <dbReference type="PROSITE" id="PS51722"/>
    </source>
</evidence>
<evidence type="ECO:0000313" key="10">
    <source>
        <dbReference type="EMBL" id="KKU15891.1"/>
    </source>
</evidence>
<dbReference type="PRINTS" id="PR00315">
    <property type="entry name" value="ELONGATNFCT"/>
</dbReference>
<evidence type="ECO:0000256" key="4">
    <source>
        <dbReference type="ARBA" id="ARBA00022801"/>
    </source>
</evidence>
<dbReference type="Gene3D" id="3.30.70.870">
    <property type="entry name" value="Elongation Factor G (Translational Gtpase), domain 3"/>
    <property type="match status" value="1"/>
</dbReference>
<dbReference type="InterPro" id="IPR041095">
    <property type="entry name" value="EFG_II"/>
</dbReference>
<dbReference type="SUPFAM" id="SSF50447">
    <property type="entry name" value="Translation proteins"/>
    <property type="match status" value="1"/>
</dbReference>
<dbReference type="InterPro" id="IPR035647">
    <property type="entry name" value="EFG_III/V"/>
</dbReference>
<dbReference type="Pfam" id="PF06421">
    <property type="entry name" value="LepA_C"/>
    <property type="match status" value="1"/>
</dbReference>
<dbReference type="Proteomes" id="UP000034727">
    <property type="component" value="Unassembled WGS sequence"/>
</dbReference>
<dbReference type="Gene3D" id="3.40.50.300">
    <property type="entry name" value="P-loop containing nucleotide triphosphate hydrolases"/>
    <property type="match status" value="1"/>
</dbReference>
<dbReference type="InterPro" id="IPR006297">
    <property type="entry name" value="EF-4"/>
</dbReference>
<feature type="binding site" evidence="8">
    <location>
        <begin position="16"/>
        <end position="21"/>
    </location>
    <ligand>
        <name>GTP</name>
        <dbReference type="ChEBI" id="CHEBI:37565"/>
    </ligand>
</feature>
<dbReference type="GO" id="GO:0003924">
    <property type="term" value="F:GTPase activity"/>
    <property type="evidence" value="ECO:0007669"/>
    <property type="project" value="UniProtKB-UniRule"/>
</dbReference>
<accession>A0A0G1N5M3</accession>
<keyword evidence="5 8" id="KW-0648">Protein biosynthesis</keyword>
<keyword evidence="10" id="KW-0251">Elongation factor</keyword>
<feature type="binding site" evidence="8">
    <location>
        <begin position="133"/>
        <end position="136"/>
    </location>
    <ligand>
        <name>GTP</name>
        <dbReference type="ChEBI" id="CHEBI:37565"/>
    </ligand>
</feature>
<evidence type="ECO:0000256" key="6">
    <source>
        <dbReference type="ARBA" id="ARBA00023134"/>
    </source>
</evidence>
<dbReference type="InterPro" id="IPR009000">
    <property type="entry name" value="Transl_B-barrel_sf"/>
</dbReference>
<dbReference type="Gene3D" id="3.30.70.240">
    <property type="match status" value="1"/>
</dbReference>
<dbReference type="Gene3D" id="3.30.70.2570">
    <property type="entry name" value="Elongation factor 4, C-terminal domain"/>
    <property type="match status" value="1"/>
</dbReference>
<evidence type="ECO:0000256" key="7">
    <source>
        <dbReference type="ARBA" id="ARBA00023136"/>
    </source>
</evidence>
<organism evidence="10 11">
    <name type="scientific">Candidatus Jorgensenbacteria bacterium GW2011_GWA2_45_9</name>
    <dbReference type="NCBI Taxonomy" id="1618663"/>
    <lineage>
        <taxon>Bacteria</taxon>
        <taxon>Candidatus Joergenseniibacteriota</taxon>
    </lineage>
</organism>
<proteinExistence type="inferred from homology"/>
<dbReference type="SUPFAM" id="SSF52540">
    <property type="entry name" value="P-loop containing nucleoside triphosphate hydrolases"/>
    <property type="match status" value="1"/>
</dbReference>
<keyword evidence="3 8" id="KW-0547">Nucleotide-binding</keyword>
<dbReference type="GO" id="GO:0003746">
    <property type="term" value="F:translation elongation factor activity"/>
    <property type="evidence" value="ECO:0007669"/>
    <property type="project" value="UniProtKB-UniRule"/>
</dbReference>
<evidence type="ECO:0000256" key="5">
    <source>
        <dbReference type="ARBA" id="ARBA00022917"/>
    </source>
</evidence>
<dbReference type="Pfam" id="PF03144">
    <property type="entry name" value="GTP_EFTU_D2"/>
    <property type="match status" value="1"/>
</dbReference>
<dbReference type="HAMAP" id="MF_00071">
    <property type="entry name" value="LepA"/>
    <property type="match status" value="1"/>
</dbReference>
<dbReference type="EMBL" id="LCLJ01000001">
    <property type="protein sequence ID" value="KKU15891.1"/>
    <property type="molecule type" value="Genomic_DNA"/>
</dbReference>
<sequence length="609" mass="68162">MFSNKIRNFVIIAHIDHGKSTLADRFLEYTHTIDKRKMKSQYLDQLELERERGITIKMAPVTMKFLARDGEEYSLNLIDTPGHSDFSYEVSRALEAVEGAVLLVDATQGVQAQTLANFFSAKKAGIKIIGVLNKIDLINSFGEKAADSAKGELAEVLGCGREEIMCVSGKTGEGVPGLLEKIVQVIPPPEKSDSAPFKGKALIFDSFYDNHKGVVASVRIFGGEFRADGEIKMARAGTRTKIKETGKFFPEMKPLDILRDGDIGYVATGIKDPEKIKIGDTAFFVDSGGVQSEDCVKFALHGYEEPKPVIFVSFFPEEASEYDFLRKALQKLKLNDSSISTEPDNNEVLGRGFKVGCLGRLHFEITAERLRREFQIGVINTFPSVKYLVKSKRGEMIEVVKPDDLPADYLEISEPMIDIVLIFPNRFLSGVLSLRKKFRFSEVHTETIGDRIKLSSKMPLVELVSDFDDCLKSVSEGYASFSYNVCGYEKTDIARVDFLVSGKAITGLIRFLPKDSLEREARKTVEKLTALLPKQQYTQPIQAVAYGRVIARADITATRKELGNFGKNGGDRTRKMKLWKKQKKGKERLKERADTSIPPEIFKELLKKE</sequence>
<comment type="function">
    <text evidence="8">Required for accurate and efficient protein synthesis under certain stress conditions. May act as a fidelity factor of the translation reaction, by catalyzing a one-codon backward translocation of tRNAs on improperly translocated ribosomes. Back-translocation proceeds from a post-translocation (POST) complex to a pre-translocation (PRE) complex, thus giving elongation factor G a second chance to translocate the tRNAs correctly. Binds to ribosomes in a GTP-dependent manner.</text>
</comment>
<gene>
    <name evidence="8" type="primary">lepA</name>
    <name evidence="10" type="ORF">UX22_C0001G0033</name>
</gene>
<protein>
    <recommendedName>
        <fullName evidence="8">Elongation factor 4</fullName>
        <shortName evidence="8">EF-4</shortName>
        <ecNumber evidence="8">3.6.5.n1</ecNumber>
    </recommendedName>
    <alternativeName>
        <fullName evidence="8">Ribosomal back-translocase LepA</fullName>
    </alternativeName>
</protein>
<dbReference type="SUPFAM" id="SSF54980">
    <property type="entry name" value="EF-G C-terminal domain-like"/>
    <property type="match status" value="2"/>
</dbReference>
<dbReference type="PROSITE" id="PS51722">
    <property type="entry name" value="G_TR_2"/>
    <property type="match status" value="1"/>
</dbReference>
<dbReference type="Gene3D" id="2.40.30.10">
    <property type="entry name" value="Translation factors"/>
    <property type="match status" value="1"/>
</dbReference>
<comment type="similarity">
    <text evidence="1 8">Belongs to the TRAFAC class translation factor GTPase superfamily. Classic translation factor GTPase family. LepA subfamily.</text>
</comment>
<dbReference type="InterPro" id="IPR013842">
    <property type="entry name" value="LepA_CTD"/>
</dbReference>
<dbReference type="Pfam" id="PF14492">
    <property type="entry name" value="EFG_III"/>
    <property type="match status" value="1"/>
</dbReference>
<dbReference type="PANTHER" id="PTHR43512">
    <property type="entry name" value="TRANSLATION FACTOR GUF1-RELATED"/>
    <property type="match status" value="1"/>
</dbReference>
<dbReference type="GO" id="GO:0043022">
    <property type="term" value="F:ribosome binding"/>
    <property type="evidence" value="ECO:0007669"/>
    <property type="project" value="UniProtKB-UniRule"/>
</dbReference>
<dbReference type="Pfam" id="PF00009">
    <property type="entry name" value="GTP_EFTU"/>
    <property type="match status" value="1"/>
</dbReference>
<evidence type="ECO:0000256" key="1">
    <source>
        <dbReference type="ARBA" id="ARBA00005454"/>
    </source>
</evidence>
<evidence type="ECO:0000313" key="11">
    <source>
        <dbReference type="Proteomes" id="UP000034727"/>
    </source>
</evidence>
<evidence type="ECO:0000256" key="8">
    <source>
        <dbReference type="HAMAP-Rule" id="MF_00071"/>
    </source>
</evidence>
<name>A0A0G1N5M3_9BACT</name>
<dbReference type="PROSITE" id="PS00301">
    <property type="entry name" value="G_TR_1"/>
    <property type="match status" value="1"/>
</dbReference>
<evidence type="ECO:0000256" key="3">
    <source>
        <dbReference type="ARBA" id="ARBA00022741"/>
    </source>
</evidence>
<comment type="catalytic activity">
    <reaction evidence="8">
        <text>GTP + H2O = GDP + phosphate + H(+)</text>
        <dbReference type="Rhea" id="RHEA:19669"/>
        <dbReference type="ChEBI" id="CHEBI:15377"/>
        <dbReference type="ChEBI" id="CHEBI:15378"/>
        <dbReference type="ChEBI" id="CHEBI:37565"/>
        <dbReference type="ChEBI" id="CHEBI:43474"/>
        <dbReference type="ChEBI" id="CHEBI:58189"/>
        <dbReference type="EC" id="3.6.5.n1"/>
    </reaction>
</comment>
<dbReference type="CDD" id="cd01890">
    <property type="entry name" value="LepA"/>
    <property type="match status" value="1"/>
</dbReference>
<keyword evidence="4 8" id="KW-0378">Hydrolase</keyword>
<dbReference type="PATRIC" id="fig|1618663.3.peg.38"/>
<dbReference type="PANTHER" id="PTHR43512:SF4">
    <property type="entry name" value="TRANSLATION FACTOR GUF1 HOMOLOG, CHLOROPLASTIC"/>
    <property type="match status" value="1"/>
</dbReference>
<dbReference type="GO" id="GO:0045727">
    <property type="term" value="P:positive regulation of translation"/>
    <property type="evidence" value="ECO:0007669"/>
    <property type="project" value="UniProtKB-UniRule"/>
</dbReference>